<dbReference type="RefSeq" id="WP_076600310.1">
    <property type="nucleotide sequence ID" value="NZ_FTMD01000001.1"/>
</dbReference>
<keyword evidence="2" id="KW-1185">Reference proteome</keyword>
<dbReference type="Proteomes" id="UP000186819">
    <property type="component" value="Unassembled WGS sequence"/>
</dbReference>
<dbReference type="EMBL" id="FTMD01000001">
    <property type="protein sequence ID" value="SIP90986.1"/>
    <property type="molecule type" value="Genomic_DNA"/>
</dbReference>
<proteinExistence type="predicted"/>
<dbReference type="AlphaFoldDB" id="A0A1N6NG75"/>
<accession>A0A1N6NG75</accession>
<protein>
    <submittedName>
        <fullName evidence="1">NitT/TauT family transport system substrate-binding protein</fullName>
    </submittedName>
</protein>
<dbReference type="STRING" id="34027.SAMN05421829_101284"/>
<dbReference type="OrthoDB" id="9134331at2"/>
<evidence type="ECO:0000313" key="2">
    <source>
        <dbReference type="Proteomes" id="UP000186819"/>
    </source>
</evidence>
<dbReference type="Gene3D" id="3.40.190.10">
    <property type="entry name" value="Periplasmic binding protein-like II"/>
    <property type="match status" value="2"/>
</dbReference>
<sequence>MSADTSHGALPTLRGAFEATGSGAWLMRAIVACGLDEANGYRLALQLGDDRMRGERHATEARLIDGEVDLIDTDWLSLARHRAAGLPLVAAAPYGAIFGGLVVPRGSALRGLADLPGMRIGVVHAQDKNWLLLRAACRLRHGFDPAEASHCIAAGSKSALHDALCGGALDAALLYWHQVPALVAGGAFREVCDLAALLAAIPVPRPQVPTSFFVCHEALSRSAPALLHGFVHSAAAAALRLRTDPGLWSRVAGVPAGSWAGAVLRRKWLARVGLPWAPHMAARLQELADLMAPPGAPRHALPAGLLAAGLHPRGE</sequence>
<gene>
    <name evidence="1" type="ORF">SAMN05421829_101284</name>
</gene>
<evidence type="ECO:0000313" key="1">
    <source>
        <dbReference type="EMBL" id="SIP90986.1"/>
    </source>
</evidence>
<reference evidence="2" key="1">
    <citation type="submission" date="2017-01" db="EMBL/GenBank/DDBJ databases">
        <authorList>
            <person name="Varghese N."/>
            <person name="Submissions S."/>
        </authorList>
    </citation>
    <scope>NUCLEOTIDE SEQUENCE [LARGE SCALE GENOMIC DNA]</scope>
    <source>
        <strain evidence="2">ATCC 51758</strain>
    </source>
</reference>
<name>A0A1N6NG75_9RHOO</name>
<organism evidence="1 2">
    <name type="scientific">Aromatoleum tolulyticum</name>
    <dbReference type="NCBI Taxonomy" id="34027"/>
    <lineage>
        <taxon>Bacteria</taxon>
        <taxon>Pseudomonadati</taxon>
        <taxon>Pseudomonadota</taxon>
        <taxon>Betaproteobacteria</taxon>
        <taxon>Rhodocyclales</taxon>
        <taxon>Rhodocyclaceae</taxon>
        <taxon>Aromatoleum</taxon>
    </lineage>
</organism>
<dbReference type="SUPFAM" id="SSF53850">
    <property type="entry name" value="Periplasmic binding protein-like II"/>
    <property type="match status" value="1"/>
</dbReference>